<dbReference type="OrthoDB" id="75169at2759"/>
<evidence type="ECO:0000313" key="3">
    <source>
        <dbReference type="Proteomes" id="UP000039046"/>
    </source>
</evidence>
<dbReference type="AlphaFoldDB" id="A0A0A1TK64"/>
<dbReference type="GO" id="GO:0016853">
    <property type="term" value="F:isomerase activity"/>
    <property type="evidence" value="ECO:0007669"/>
    <property type="project" value="TreeGrafter"/>
</dbReference>
<dbReference type="Gene3D" id="3.10.310.10">
    <property type="entry name" value="Diaminopimelate Epimerase, Chain A, domain 1"/>
    <property type="match status" value="2"/>
</dbReference>
<evidence type="ECO:0008006" key="4">
    <source>
        <dbReference type="Google" id="ProtNLM"/>
    </source>
</evidence>
<dbReference type="PANTHER" id="PTHR13774">
    <property type="entry name" value="PHENAZINE BIOSYNTHESIS PROTEIN"/>
    <property type="match status" value="1"/>
</dbReference>
<sequence length="306" mass="32953">MELPFETYDVFTTTRYLGNALGVVTIPADAVKPTQEQKQAIAREFNLSETIFIHQVADPATNKQRQIDIFVTDAELPFAGHPVIGAAVSLLDEGVDTIITKAGPIPVRKTGDQSAQAAVPFNTHLHQKRLRDAAVAADQLSDVAVIRDAELQAPLFSIVKGMNFYLTELPDLNTLGRVTVGSFNPPQELLDEEWRVGFAGIYYFVRLGDRVGDDGIPVVSLRTRMVAGVLGIEDPATGSASCCLCSYLSTVASDQKVPFVKYEITQGVEMGKESSITVVIGVKDGKLDSVSLSGAAVRVMKGVLTI</sequence>
<keyword evidence="3" id="KW-1185">Reference proteome</keyword>
<dbReference type="EMBL" id="CDHN01000003">
    <property type="protein sequence ID" value="CEJ91008.1"/>
    <property type="molecule type" value="Genomic_DNA"/>
</dbReference>
<dbReference type="InterPro" id="IPR003719">
    <property type="entry name" value="Phenazine_PhzF-like"/>
</dbReference>
<dbReference type="SUPFAM" id="SSF54506">
    <property type="entry name" value="Diaminopimelate epimerase-like"/>
    <property type="match status" value="1"/>
</dbReference>
<name>A0A0A1TK64_9HYPO</name>
<evidence type="ECO:0000256" key="1">
    <source>
        <dbReference type="PIRSR" id="PIRSR016184-1"/>
    </source>
</evidence>
<proteinExistence type="predicted"/>
<reference evidence="2 3" key="1">
    <citation type="journal article" date="2015" name="Genome Announc.">
        <title>Draft Genome Sequence and Gene Annotation of the Entomopathogenic Fungus Verticillium hemipterigenum.</title>
        <authorList>
            <person name="Horn F."/>
            <person name="Habel A."/>
            <person name="Scharf D.H."/>
            <person name="Dworschak J."/>
            <person name="Brakhage A.A."/>
            <person name="Guthke R."/>
            <person name="Hertweck C."/>
            <person name="Linde J."/>
        </authorList>
    </citation>
    <scope>NUCLEOTIDE SEQUENCE [LARGE SCALE GENOMIC DNA]</scope>
</reference>
<dbReference type="Pfam" id="PF02567">
    <property type="entry name" value="PhzC-PhzF"/>
    <property type="match status" value="1"/>
</dbReference>
<protein>
    <recommendedName>
        <fullName evidence="4">Phenazine biosynthesis PhzC/PhzF protein</fullName>
    </recommendedName>
</protein>
<dbReference type="Proteomes" id="UP000039046">
    <property type="component" value="Unassembled WGS sequence"/>
</dbReference>
<evidence type="ECO:0000313" key="2">
    <source>
        <dbReference type="EMBL" id="CEJ91008.1"/>
    </source>
</evidence>
<dbReference type="PANTHER" id="PTHR13774:SF32">
    <property type="entry name" value="ANTISENSE-ENHANCING SEQUENCE 1"/>
    <property type="match status" value="1"/>
</dbReference>
<accession>A0A0A1TK64</accession>
<organism evidence="2 3">
    <name type="scientific">[Torrubiella] hemipterigena</name>
    <dbReference type="NCBI Taxonomy" id="1531966"/>
    <lineage>
        <taxon>Eukaryota</taxon>
        <taxon>Fungi</taxon>
        <taxon>Dikarya</taxon>
        <taxon>Ascomycota</taxon>
        <taxon>Pezizomycotina</taxon>
        <taxon>Sordariomycetes</taxon>
        <taxon>Hypocreomycetidae</taxon>
        <taxon>Hypocreales</taxon>
        <taxon>Clavicipitaceae</taxon>
        <taxon>Clavicipitaceae incertae sedis</taxon>
        <taxon>'Torrubiella' clade</taxon>
    </lineage>
</organism>
<dbReference type="PIRSF" id="PIRSF016184">
    <property type="entry name" value="PhzC_PhzF"/>
    <property type="match status" value="1"/>
</dbReference>
<feature type="active site" evidence="1">
    <location>
        <position position="49"/>
    </location>
</feature>
<dbReference type="HOGENOM" id="CLU_048756_1_0_1"/>
<dbReference type="STRING" id="1531966.A0A0A1TK64"/>
<dbReference type="NCBIfam" id="TIGR00654">
    <property type="entry name" value="PhzF_family"/>
    <property type="match status" value="1"/>
</dbReference>
<gene>
    <name evidence="2" type="ORF">VHEMI06752</name>
</gene>
<dbReference type="GO" id="GO:0005737">
    <property type="term" value="C:cytoplasm"/>
    <property type="evidence" value="ECO:0007669"/>
    <property type="project" value="TreeGrafter"/>
</dbReference>